<reference evidence="4" key="1">
    <citation type="submission" date="2017-04" db="EMBL/GenBank/DDBJ databases">
        <authorList>
            <person name="Varghese N."/>
            <person name="Submissions S."/>
        </authorList>
    </citation>
    <scope>NUCLEOTIDE SEQUENCE [LARGE SCALE GENOMIC DNA]</scope>
    <source>
        <strain evidence="4">VKM Ac-2121</strain>
    </source>
</reference>
<evidence type="ECO:0008006" key="5">
    <source>
        <dbReference type="Google" id="ProtNLM"/>
    </source>
</evidence>
<feature type="compositionally biased region" description="Polar residues" evidence="1">
    <location>
        <begin position="31"/>
        <end position="41"/>
    </location>
</feature>
<protein>
    <recommendedName>
        <fullName evidence="5">DUF3558 domain-containing protein</fullName>
    </recommendedName>
</protein>
<dbReference type="OrthoDB" id="5124299at2"/>
<dbReference type="EMBL" id="FXBM01000001">
    <property type="protein sequence ID" value="SMH31127.1"/>
    <property type="molecule type" value="Genomic_DNA"/>
</dbReference>
<feature type="signal peptide" evidence="2">
    <location>
        <begin position="1"/>
        <end position="16"/>
    </location>
</feature>
<sequence length="190" mass="18436">MRLRLPVLLTACVVLALTGCSSDSVIDVPESSGTPSGSTDAGTPPPAISTPVETASAAAGPAIDCATALPSSVVEESVGLPAGTVSAAAGGGDCTYSIAGNPSALVLRIDSAPLAETFTGGGEAKGATPAPLGAAAYWLAGDPRTSTPSELAVLAGGYELHIVSFVGDQGLLVDWAVSAFAAVDVSLVVA</sequence>
<dbReference type="STRING" id="1891671.SAMN06295885_0541"/>
<evidence type="ECO:0000313" key="4">
    <source>
        <dbReference type="Proteomes" id="UP000193711"/>
    </source>
</evidence>
<proteinExistence type="predicted"/>
<evidence type="ECO:0000256" key="1">
    <source>
        <dbReference type="SAM" id="MobiDB-lite"/>
    </source>
</evidence>
<keyword evidence="2" id="KW-0732">Signal</keyword>
<evidence type="ECO:0000313" key="3">
    <source>
        <dbReference type="EMBL" id="SMH31127.1"/>
    </source>
</evidence>
<gene>
    <name evidence="3" type="ORF">SAMN06295885_0541</name>
</gene>
<keyword evidence="4" id="KW-1185">Reference proteome</keyword>
<feature type="chain" id="PRO_5039069245" description="DUF3558 domain-containing protein" evidence="2">
    <location>
        <begin position="17"/>
        <end position="190"/>
    </location>
</feature>
<accession>A0A1X7N2X3</accession>
<feature type="region of interest" description="Disordered" evidence="1">
    <location>
        <begin position="26"/>
        <end position="50"/>
    </location>
</feature>
<dbReference type="Proteomes" id="UP000193711">
    <property type="component" value="Unassembled WGS sequence"/>
</dbReference>
<dbReference type="PROSITE" id="PS51257">
    <property type="entry name" value="PROKAR_LIPOPROTEIN"/>
    <property type="match status" value="1"/>
</dbReference>
<organism evidence="3 4">
    <name type="scientific">Rathayibacter oskolensis</name>
    <dbReference type="NCBI Taxonomy" id="1891671"/>
    <lineage>
        <taxon>Bacteria</taxon>
        <taxon>Bacillati</taxon>
        <taxon>Actinomycetota</taxon>
        <taxon>Actinomycetes</taxon>
        <taxon>Micrococcales</taxon>
        <taxon>Microbacteriaceae</taxon>
        <taxon>Rathayibacter</taxon>
    </lineage>
</organism>
<dbReference type="RefSeq" id="WP_129587868.1">
    <property type="nucleotide sequence ID" value="NZ_FXBM01000001.1"/>
</dbReference>
<dbReference type="AlphaFoldDB" id="A0A1X7N2X3"/>
<evidence type="ECO:0000256" key="2">
    <source>
        <dbReference type="SAM" id="SignalP"/>
    </source>
</evidence>
<name>A0A1X7N2X3_9MICO</name>